<name>A0ABT1DE74_9ACTN</name>
<organism evidence="2 3">
    <name type="scientific">Paractinoplanes aksuensis</name>
    <dbReference type="NCBI Taxonomy" id="2939490"/>
    <lineage>
        <taxon>Bacteria</taxon>
        <taxon>Bacillati</taxon>
        <taxon>Actinomycetota</taxon>
        <taxon>Actinomycetes</taxon>
        <taxon>Micromonosporales</taxon>
        <taxon>Micromonosporaceae</taxon>
        <taxon>Paractinoplanes</taxon>
    </lineage>
</organism>
<gene>
    <name evidence="2" type="ORF">M1L60_00770</name>
</gene>
<proteinExistence type="predicted"/>
<evidence type="ECO:0000313" key="3">
    <source>
        <dbReference type="Proteomes" id="UP001523369"/>
    </source>
</evidence>
<feature type="transmembrane region" description="Helical" evidence="1">
    <location>
        <begin position="118"/>
        <end position="142"/>
    </location>
</feature>
<dbReference type="RefSeq" id="WP_253235258.1">
    <property type="nucleotide sequence ID" value="NZ_JAMYJR010000001.1"/>
</dbReference>
<comment type="caution">
    <text evidence="2">The sequence shown here is derived from an EMBL/GenBank/DDBJ whole genome shotgun (WGS) entry which is preliminary data.</text>
</comment>
<feature type="transmembrane region" description="Helical" evidence="1">
    <location>
        <begin position="93"/>
        <end position="112"/>
    </location>
</feature>
<keyword evidence="1" id="KW-1133">Transmembrane helix</keyword>
<evidence type="ECO:0000256" key="1">
    <source>
        <dbReference type="SAM" id="Phobius"/>
    </source>
</evidence>
<reference evidence="2 3" key="1">
    <citation type="submission" date="2022-06" db="EMBL/GenBank/DDBJ databases">
        <title>New Species of the Genus Actinoplanes, ActinopZanes ferrugineus.</title>
        <authorList>
            <person name="Ding P."/>
        </authorList>
    </citation>
    <scope>NUCLEOTIDE SEQUENCE [LARGE SCALE GENOMIC DNA]</scope>
    <source>
        <strain evidence="2 3">TRM88003</strain>
    </source>
</reference>
<keyword evidence="1" id="KW-0812">Transmembrane</keyword>
<keyword evidence="1" id="KW-0472">Membrane</keyword>
<feature type="transmembrane region" description="Helical" evidence="1">
    <location>
        <begin position="31"/>
        <end position="54"/>
    </location>
</feature>
<dbReference type="Proteomes" id="UP001523369">
    <property type="component" value="Unassembled WGS sequence"/>
</dbReference>
<protein>
    <submittedName>
        <fullName evidence="2">Uncharacterized protein</fullName>
    </submittedName>
</protein>
<accession>A0ABT1DE74</accession>
<evidence type="ECO:0000313" key="2">
    <source>
        <dbReference type="EMBL" id="MCO8269116.1"/>
    </source>
</evidence>
<keyword evidence="3" id="KW-1185">Reference proteome</keyword>
<feature type="transmembrane region" description="Helical" evidence="1">
    <location>
        <begin position="66"/>
        <end position="86"/>
    </location>
</feature>
<dbReference type="EMBL" id="JAMYJR010000001">
    <property type="protein sequence ID" value="MCO8269116.1"/>
    <property type="molecule type" value="Genomic_DNA"/>
</dbReference>
<sequence>MISDDDIAAMSEDQRRDLIRRLSVAPRRRRWFVALLLACAVLLVPWIGYLAATLPDSHTVHHWRPAWLGFDLLLLALFATTAVLVLRRRPEAPLVGFGLGLLLLCDAGFDLVTTGRDGLAAALASAVLVELPLAALLMIVSVSEVHTDGGRTGRFGPLRRRRGRD</sequence>